<evidence type="ECO:0000259" key="13">
    <source>
        <dbReference type="PROSITE" id="PS00794"/>
    </source>
</evidence>
<dbReference type="Gene3D" id="3.30.70.560">
    <property type="entry name" value="7,8-Dihydro-6-hydroxymethylpterin-pyrophosphokinase HPPK"/>
    <property type="match status" value="1"/>
</dbReference>
<dbReference type="EMBL" id="CP007029">
    <property type="protein sequence ID" value="AHE99129.1"/>
    <property type="molecule type" value="Genomic_DNA"/>
</dbReference>
<dbReference type="PROSITE" id="PS00794">
    <property type="entry name" value="HPPK"/>
    <property type="match status" value="1"/>
</dbReference>
<dbReference type="SUPFAM" id="SSF55083">
    <property type="entry name" value="6-hydroxymethyl-7,8-dihydropterin pyrophosphokinase, HPPK"/>
    <property type="match status" value="1"/>
</dbReference>
<evidence type="ECO:0000256" key="7">
    <source>
        <dbReference type="ARBA" id="ARBA00022777"/>
    </source>
</evidence>
<evidence type="ECO:0000256" key="11">
    <source>
        <dbReference type="ARBA" id="ARBA00029766"/>
    </source>
</evidence>
<evidence type="ECO:0000256" key="4">
    <source>
        <dbReference type="ARBA" id="ARBA00016218"/>
    </source>
</evidence>
<dbReference type="GO" id="GO:0016301">
    <property type="term" value="F:kinase activity"/>
    <property type="evidence" value="ECO:0007669"/>
    <property type="project" value="UniProtKB-KW"/>
</dbReference>
<dbReference type="EC" id="2.7.6.3" evidence="3"/>
<evidence type="ECO:0000256" key="1">
    <source>
        <dbReference type="ARBA" id="ARBA00005051"/>
    </source>
</evidence>
<comment type="pathway">
    <text evidence="1">Cofactor biosynthesis; tetrahydrofolate biosynthesis; 2-amino-4-hydroxy-6-hydroxymethyl-7,8-dihydropteridine diphosphate from 7,8-dihydroneopterin triphosphate: step 4/4.</text>
</comment>
<dbReference type="PANTHER" id="PTHR43071">
    <property type="entry name" value="2-AMINO-4-HYDROXY-6-HYDROXYMETHYLDIHYDROPTERIDINE PYROPHOSPHOKINASE"/>
    <property type="match status" value="1"/>
</dbReference>
<evidence type="ECO:0000313" key="14">
    <source>
        <dbReference type="EMBL" id="AHE99129.1"/>
    </source>
</evidence>
<dbReference type="KEGG" id="tti:THITH_13635"/>
<protein>
    <recommendedName>
        <fullName evidence="4">2-amino-4-hydroxy-6-hydroxymethyldihydropteridine pyrophosphokinase</fullName>
        <ecNumber evidence="3">2.7.6.3</ecNumber>
    </recommendedName>
    <alternativeName>
        <fullName evidence="11">6-hydroxymethyl-7,8-dihydropterin pyrophosphokinase</fullName>
    </alternativeName>
    <alternativeName>
        <fullName evidence="12">7,8-dihydro-6-hydroxymethylpterin-pyrophosphokinase</fullName>
    </alternativeName>
</protein>
<dbReference type="GO" id="GO:0003848">
    <property type="term" value="F:2-amino-4-hydroxy-6-hydroxymethyldihydropteridine diphosphokinase activity"/>
    <property type="evidence" value="ECO:0007669"/>
    <property type="project" value="UniProtKB-EC"/>
</dbReference>
<dbReference type="UniPathway" id="UPA00077">
    <property type="reaction ID" value="UER00155"/>
</dbReference>
<evidence type="ECO:0000256" key="6">
    <source>
        <dbReference type="ARBA" id="ARBA00022741"/>
    </source>
</evidence>
<dbReference type="HOGENOM" id="CLU_097916_0_1_6"/>
<evidence type="ECO:0000256" key="9">
    <source>
        <dbReference type="ARBA" id="ARBA00022909"/>
    </source>
</evidence>
<dbReference type="STRING" id="713585.THITH_13635"/>
<comment type="function">
    <text evidence="10">Catalyzes the transfer of pyrophosphate from adenosine triphosphate (ATP) to 6-hydroxymethyl-7,8-dihydropterin, an enzymatic step in folate biosynthesis pathway.</text>
</comment>
<dbReference type="GO" id="GO:0046654">
    <property type="term" value="P:tetrahydrofolate biosynthetic process"/>
    <property type="evidence" value="ECO:0007669"/>
    <property type="project" value="UniProtKB-UniPathway"/>
</dbReference>
<dbReference type="Proteomes" id="UP000005289">
    <property type="component" value="Chromosome"/>
</dbReference>
<keyword evidence="15" id="KW-1185">Reference proteome</keyword>
<dbReference type="Pfam" id="PF01288">
    <property type="entry name" value="HPPK"/>
    <property type="match status" value="1"/>
</dbReference>
<reference evidence="14 15" key="1">
    <citation type="submission" date="2013-12" db="EMBL/GenBank/DDBJ databases">
        <authorList>
            <consortium name="DOE Joint Genome Institute"/>
            <person name="Muyzer G."/>
            <person name="Huntemann M."/>
            <person name="Han J."/>
            <person name="Chen A."/>
            <person name="Kyrpides N."/>
            <person name="Mavromatis K."/>
            <person name="Markowitz V."/>
            <person name="Palaniappan K."/>
            <person name="Ivanova N."/>
            <person name="Schaumberg A."/>
            <person name="Pati A."/>
            <person name="Liolios K."/>
            <person name="Nordberg H.P."/>
            <person name="Cantor M.N."/>
            <person name="Hua S.X."/>
            <person name="Woyke T."/>
        </authorList>
    </citation>
    <scope>NUCLEOTIDE SEQUENCE [LARGE SCALE GENOMIC DNA]</scope>
    <source>
        <strain evidence="14 15">ARh 1</strain>
    </source>
</reference>
<dbReference type="PANTHER" id="PTHR43071:SF1">
    <property type="entry name" value="2-AMINO-4-HYDROXY-6-HYDROXYMETHYLDIHYDROPTERIDINE PYROPHOSPHOKINASE"/>
    <property type="match status" value="1"/>
</dbReference>
<keyword evidence="9" id="KW-0289">Folate biosynthesis</keyword>
<dbReference type="InterPro" id="IPR035907">
    <property type="entry name" value="Hppk_sf"/>
</dbReference>
<evidence type="ECO:0000313" key="15">
    <source>
        <dbReference type="Proteomes" id="UP000005289"/>
    </source>
</evidence>
<dbReference type="CDD" id="cd00483">
    <property type="entry name" value="HPPK"/>
    <property type="match status" value="1"/>
</dbReference>
<dbReference type="GO" id="GO:0005524">
    <property type="term" value="F:ATP binding"/>
    <property type="evidence" value="ECO:0007669"/>
    <property type="project" value="UniProtKB-KW"/>
</dbReference>
<dbReference type="AlphaFoldDB" id="W0DKL3"/>
<comment type="similarity">
    <text evidence="2">Belongs to the HPPK family.</text>
</comment>
<evidence type="ECO:0000256" key="12">
    <source>
        <dbReference type="ARBA" id="ARBA00033413"/>
    </source>
</evidence>
<keyword evidence="5" id="KW-0808">Transferase</keyword>
<name>W0DKL3_9GAMM</name>
<proteinExistence type="inferred from homology"/>
<dbReference type="RefSeq" id="WP_006748912.1">
    <property type="nucleotide sequence ID" value="NZ_CP007029.1"/>
</dbReference>
<evidence type="ECO:0000256" key="5">
    <source>
        <dbReference type="ARBA" id="ARBA00022679"/>
    </source>
</evidence>
<keyword evidence="8" id="KW-0067">ATP-binding</keyword>
<sequence>MSAAVVDAYVGIGANLGDPAAQVSGACVRLSRDIPDSRLVACSRRYRNPPMGPQDQPDYVNAVARIRTALAPAELLRELQRIERAFGRRRDGQRWGPRLLDLDILLYGGCVIDAPGLRVPHPGIAERDFVLFPLQELAPELRIPGHGALSELCSRMASGLVPIDDCREAGISA</sequence>
<gene>
    <name evidence="14" type="ORF">THITH_13635</name>
</gene>
<evidence type="ECO:0000256" key="8">
    <source>
        <dbReference type="ARBA" id="ARBA00022840"/>
    </source>
</evidence>
<accession>W0DKL3</accession>
<dbReference type="GO" id="GO:0046656">
    <property type="term" value="P:folic acid biosynthetic process"/>
    <property type="evidence" value="ECO:0007669"/>
    <property type="project" value="UniProtKB-KW"/>
</dbReference>
<dbReference type="InterPro" id="IPR000550">
    <property type="entry name" value="Hppk"/>
</dbReference>
<feature type="domain" description="7,8-dihydro-6-hydroxymethylpterin-pyrophosphokinase" evidence="13">
    <location>
        <begin position="94"/>
        <end position="105"/>
    </location>
</feature>
<dbReference type="NCBIfam" id="TIGR01498">
    <property type="entry name" value="folK"/>
    <property type="match status" value="1"/>
</dbReference>
<organism evidence="14 15">
    <name type="scientific">Thioalkalivibrio paradoxus ARh 1</name>
    <dbReference type="NCBI Taxonomy" id="713585"/>
    <lineage>
        <taxon>Bacteria</taxon>
        <taxon>Pseudomonadati</taxon>
        <taxon>Pseudomonadota</taxon>
        <taxon>Gammaproteobacteria</taxon>
        <taxon>Chromatiales</taxon>
        <taxon>Ectothiorhodospiraceae</taxon>
        <taxon>Thioalkalivibrio</taxon>
    </lineage>
</organism>
<dbReference type="OrthoDB" id="9808041at2"/>
<keyword evidence="6" id="KW-0547">Nucleotide-binding</keyword>
<evidence type="ECO:0000256" key="2">
    <source>
        <dbReference type="ARBA" id="ARBA00005810"/>
    </source>
</evidence>
<evidence type="ECO:0000256" key="3">
    <source>
        <dbReference type="ARBA" id="ARBA00013253"/>
    </source>
</evidence>
<evidence type="ECO:0000256" key="10">
    <source>
        <dbReference type="ARBA" id="ARBA00029409"/>
    </source>
</evidence>
<keyword evidence="7 14" id="KW-0418">Kinase</keyword>